<dbReference type="GeneID" id="39749642"/>
<gene>
    <name evidence="4" type="ORF">PGO_131760</name>
</gene>
<accession>A0A1Y1JSG5</accession>
<evidence type="ECO:0000313" key="5">
    <source>
        <dbReference type="Proteomes" id="UP000195521"/>
    </source>
</evidence>
<keyword evidence="3" id="KW-0472">Membrane</keyword>
<protein>
    <submittedName>
        <fullName evidence="4">Uncharacterized protein</fullName>
    </submittedName>
</protein>
<dbReference type="RefSeq" id="XP_028545493.1">
    <property type="nucleotide sequence ID" value="XM_028689692.1"/>
</dbReference>
<keyword evidence="1" id="KW-0175">Coiled coil</keyword>
<dbReference type="OrthoDB" id="372515at2759"/>
<evidence type="ECO:0000256" key="1">
    <source>
        <dbReference type="SAM" id="Coils"/>
    </source>
</evidence>
<keyword evidence="3" id="KW-0812">Transmembrane</keyword>
<dbReference type="OMA" id="YRNYMNI"/>
<comment type="caution">
    <text evidence="4">The sequence shown here is derived from an EMBL/GenBank/DDBJ whole genome shotgun (WGS) entry which is preliminary data.</text>
</comment>
<dbReference type="EMBL" id="BDQF01000014">
    <property type="protein sequence ID" value="GAW82904.1"/>
    <property type="molecule type" value="Genomic_DNA"/>
</dbReference>
<evidence type="ECO:0000256" key="2">
    <source>
        <dbReference type="SAM" id="MobiDB-lite"/>
    </source>
</evidence>
<feature type="coiled-coil region" evidence="1">
    <location>
        <begin position="239"/>
        <end position="266"/>
    </location>
</feature>
<reference evidence="5" key="1">
    <citation type="submission" date="2017-04" db="EMBL/GenBank/DDBJ databases">
        <title>Plasmodium gonderi genome.</title>
        <authorList>
            <person name="Arisue N."/>
            <person name="Honma H."/>
            <person name="Kawai S."/>
            <person name="Tougan T."/>
            <person name="Tanabe K."/>
            <person name="Horii T."/>
        </authorList>
    </citation>
    <scope>NUCLEOTIDE SEQUENCE [LARGE SCALE GENOMIC DNA]</scope>
    <source>
        <strain evidence="5">ATCC 30045</strain>
    </source>
</reference>
<keyword evidence="3" id="KW-1133">Transmembrane helix</keyword>
<keyword evidence="5" id="KW-1185">Reference proteome</keyword>
<feature type="transmembrane region" description="Helical" evidence="3">
    <location>
        <begin position="1108"/>
        <end position="1127"/>
    </location>
</feature>
<dbReference type="AlphaFoldDB" id="A0A1Y1JSG5"/>
<feature type="region of interest" description="Disordered" evidence="2">
    <location>
        <begin position="21"/>
        <end position="42"/>
    </location>
</feature>
<sequence>MNENKKLDIIRNMLHTLLVNPEKEKKDVDDNRKEDKEETNSVRCDEEVEKLNACHDSKEEKDWEILKKKYIKKSKDIIFFYRNYMNKSEQKELEKFSNLYDIILKNPFEYSERDSIDTYMYCTVFPMLKKTFDSFVLYIDKLVSHKNDNSYKNVIKKIDPILLFSQYIIRLSDEDFSQSNDSSITMFDENMSHYSCTDIEEINGKKILELNKMINDECCDVIETLVTSSGNMCDIPTAREKMNGEMSEIEKEINNFYNKYDIIMEENRQKKRQKKNEILKSIYSKKNVLSEEEIALYDKYYEENINVKSKKLKNGNPNSSLSMNLCETNSFCSISVPPNAFNITFDLKERGTSTMGCVFINKWKNGIIIAPPIGGENNMNNPNICDRENTDVGCEHLDELIKELERKESSYFEKRIHFLLHKWVREEDGRRLIINQKSKIESLFNDFKKKNYTITDKDIISLIFFIDKNLYLNYSLVHQYNYNSFYYIFHMHSSFYCSDTNSITFEEFWNFLISNLPLNGHLYKEDIQIGLKKFYKKKQVVKNFQFTITFVKNFLLFLLMDMFLYVSHFAKKELNTHPIFPIHHSVSEVEIPFSTNFYLYIDSLSRFYSSSEATTTSIENSTLISNQVSEHVPTEMNITIKHITPFEQKKGEEFSKKESEQICSKMYSQEEEKKNGKRNVLLYLLMLLWGINIKMNDFQDELFISDELSTDMETDGINEMDKTNERDANRRGRKRIGGARTCDGMKQHEVSTCDGMKQHEVSTCDGMKQHEVSHKKKNHNIDIADVRNSREMGNKLLQKEIDEEYYDIRKRKTGIGTCQSDGGSIKKRVIKKTFQGMRSLSTNEGNTKYSLKKKKIMESTIKNKKKINVDELKREKKKKNEKYEDDFYLLRKRYKKKNYKTTILTLVHSIVKNIKPRKKNYYNKILEMMSNGTRQQVFFTLFSFLPGNNNQFNEQQDNVFTQHPSASSTMGYIPTWTDEQYLFGKTVSDEKITNRWLNSSKGGNDNRRLSHPCNYHTMKGVVGYPPLSIFTQTEIFPQVENFIQTYIKNKKKKKSSEHDSKASDTKKDEIKLISSSKKSKQVTSSIRLLCNFKLYKKKFLNKFTTEHIYMLILFVCYVNTIMDSLFFF</sequence>
<organism evidence="4 5">
    <name type="scientific">Plasmodium gonderi</name>
    <dbReference type="NCBI Taxonomy" id="77519"/>
    <lineage>
        <taxon>Eukaryota</taxon>
        <taxon>Sar</taxon>
        <taxon>Alveolata</taxon>
        <taxon>Apicomplexa</taxon>
        <taxon>Aconoidasida</taxon>
        <taxon>Haemosporida</taxon>
        <taxon>Plasmodiidae</taxon>
        <taxon>Plasmodium</taxon>
        <taxon>Plasmodium (Plasmodium)</taxon>
    </lineage>
</organism>
<dbReference type="Proteomes" id="UP000195521">
    <property type="component" value="Unassembled WGS sequence"/>
</dbReference>
<evidence type="ECO:0000313" key="4">
    <source>
        <dbReference type="EMBL" id="GAW82904.1"/>
    </source>
</evidence>
<evidence type="ECO:0000256" key="3">
    <source>
        <dbReference type="SAM" id="Phobius"/>
    </source>
</evidence>
<name>A0A1Y1JSG5_PLAGO</name>
<proteinExistence type="predicted"/>